<dbReference type="RefSeq" id="WP_084054286.1">
    <property type="nucleotide sequence ID" value="NZ_FWWT01000023.1"/>
</dbReference>
<evidence type="ECO:0000313" key="3">
    <source>
        <dbReference type="Proteomes" id="UP000192731"/>
    </source>
</evidence>
<dbReference type="Proteomes" id="UP000192731">
    <property type="component" value="Unassembled WGS sequence"/>
</dbReference>
<reference evidence="2 3" key="1">
    <citation type="submission" date="2017-04" db="EMBL/GenBank/DDBJ databases">
        <authorList>
            <person name="Afonso C.L."/>
            <person name="Miller P.J."/>
            <person name="Scott M.A."/>
            <person name="Spackman E."/>
            <person name="Goraichik I."/>
            <person name="Dimitrov K.M."/>
            <person name="Suarez D.L."/>
            <person name="Swayne D.E."/>
        </authorList>
    </citation>
    <scope>NUCLEOTIDE SEQUENCE [LARGE SCALE GENOMIC DNA]</scope>
    <source>
        <strain evidence="2 3">DSM 11270</strain>
    </source>
</reference>
<organism evidence="2 3">
    <name type="scientific">Desulfonispora thiosulfatigenes DSM 11270</name>
    <dbReference type="NCBI Taxonomy" id="656914"/>
    <lineage>
        <taxon>Bacteria</taxon>
        <taxon>Bacillati</taxon>
        <taxon>Bacillota</taxon>
        <taxon>Clostridia</taxon>
        <taxon>Eubacteriales</taxon>
        <taxon>Peptococcaceae</taxon>
        <taxon>Desulfonispora</taxon>
    </lineage>
</organism>
<name>A0A1W1VRI0_DESTI</name>
<dbReference type="InterPro" id="IPR014197">
    <property type="entry name" value="Sporulation_prot_YunB"/>
</dbReference>
<keyword evidence="1" id="KW-0812">Transmembrane</keyword>
<protein>
    <submittedName>
        <fullName evidence="2">Sporulation protein YunB</fullName>
    </submittedName>
</protein>
<keyword evidence="3" id="KW-1185">Reference proteome</keyword>
<dbReference type="EMBL" id="FWWT01000023">
    <property type="protein sequence ID" value="SMB95946.1"/>
    <property type="molecule type" value="Genomic_DNA"/>
</dbReference>
<feature type="transmembrane region" description="Helical" evidence="1">
    <location>
        <begin position="12"/>
        <end position="33"/>
    </location>
</feature>
<keyword evidence="1" id="KW-0472">Membrane</keyword>
<dbReference type="NCBIfam" id="TIGR02832">
    <property type="entry name" value="spo_yunB"/>
    <property type="match status" value="1"/>
</dbReference>
<dbReference type="AlphaFoldDB" id="A0A1W1VRI0"/>
<dbReference type="Pfam" id="PF09560">
    <property type="entry name" value="Spore_YunB"/>
    <property type="match status" value="1"/>
</dbReference>
<dbReference type="PIRSF" id="PIRSF021383">
    <property type="entry name" value="YunB"/>
    <property type="match status" value="1"/>
</dbReference>
<evidence type="ECO:0000256" key="1">
    <source>
        <dbReference type="SAM" id="Phobius"/>
    </source>
</evidence>
<keyword evidence="1" id="KW-1133">Transmembrane helix</keyword>
<sequence length="231" mass="26236">MRRKWRSKRDFRMRFTFNVIVILLMTSLVFVFIENKIRPTVKEIALSKANLEATEIINEVIYNQVLENTEYNDLVNIHKDNEDKITFIQADTIKISKLISKVSIEVKKELDNLSQQNIEIPFGQAIGSELFANSGPKIKVSVLPVGKMNVELLQDFYEAGINQTRHILYLDVKTSVKIVIPLLYEKEVVSVKAPIAETIIVGSVPNTVVKVEGIDDLLKSSLYSGLQNQTK</sequence>
<gene>
    <name evidence="2" type="ORF">SAMN00017405_1430</name>
</gene>
<dbReference type="OrthoDB" id="1649278at2"/>
<proteinExistence type="predicted"/>
<evidence type="ECO:0000313" key="2">
    <source>
        <dbReference type="EMBL" id="SMB95946.1"/>
    </source>
</evidence>
<accession>A0A1W1VRI0</accession>
<dbReference type="STRING" id="656914.SAMN00017405_1430"/>